<dbReference type="EMBL" id="DS985244">
    <property type="protein sequence ID" value="EDV25584.1"/>
    <property type="molecule type" value="Genomic_DNA"/>
</dbReference>
<dbReference type="Pfam" id="PF00271">
    <property type="entry name" value="Helicase_C"/>
    <property type="match status" value="1"/>
</dbReference>
<feature type="region of interest" description="Disordered" evidence="8">
    <location>
        <begin position="621"/>
        <end position="641"/>
    </location>
</feature>
<name>B3RW01_TRIAD</name>
<evidence type="ECO:0000256" key="8">
    <source>
        <dbReference type="SAM" id="MobiDB-lite"/>
    </source>
</evidence>
<dbReference type="InterPro" id="IPR014001">
    <property type="entry name" value="Helicase_ATP-bd"/>
</dbReference>
<comment type="similarity">
    <text evidence="7">Belongs to the DEAD box helicase family.</text>
</comment>
<dbReference type="SMART" id="SM00490">
    <property type="entry name" value="HELICc"/>
    <property type="match status" value="1"/>
</dbReference>
<dbReference type="PhylomeDB" id="B3RW01"/>
<keyword evidence="4 7" id="KW-0347">Helicase</keyword>
<evidence type="ECO:0000259" key="10">
    <source>
        <dbReference type="PROSITE" id="PS51194"/>
    </source>
</evidence>
<keyword evidence="13" id="KW-1185">Reference proteome</keyword>
<evidence type="ECO:0000259" key="9">
    <source>
        <dbReference type="PROSITE" id="PS51192"/>
    </source>
</evidence>
<feature type="region of interest" description="Disordered" evidence="8">
    <location>
        <begin position="523"/>
        <end position="606"/>
    </location>
</feature>
<evidence type="ECO:0000256" key="3">
    <source>
        <dbReference type="ARBA" id="ARBA00022801"/>
    </source>
</evidence>
<dbReference type="PROSITE" id="PS51195">
    <property type="entry name" value="Q_MOTIF"/>
    <property type="match status" value="1"/>
</dbReference>
<dbReference type="Gene3D" id="3.40.50.300">
    <property type="entry name" value="P-loop containing nucleotide triphosphate hydrolases"/>
    <property type="match status" value="2"/>
</dbReference>
<dbReference type="InterPro" id="IPR001650">
    <property type="entry name" value="Helicase_C-like"/>
</dbReference>
<dbReference type="OrthoDB" id="196131at2759"/>
<feature type="domain" description="Helicase C-terminal" evidence="10">
    <location>
        <begin position="315"/>
        <end position="461"/>
    </location>
</feature>
<dbReference type="GeneID" id="6753336"/>
<keyword evidence="2 7" id="KW-0547">Nucleotide-binding</keyword>
<dbReference type="KEGG" id="tad:TRIADDRAFT_55837"/>
<feature type="domain" description="Helicase ATP-binding" evidence="9">
    <location>
        <begin position="124"/>
        <end position="286"/>
    </location>
</feature>
<dbReference type="RefSeq" id="XP_002111617.1">
    <property type="nucleotide sequence ID" value="XM_002111581.1"/>
</dbReference>
<evidence type="ECO:0000256" key="7">
    <source>
        <dbReference type="RuleBase" id="RU000492"/>
    </source>
</evidence>
<dbReference type="InterPro" id="IPR000629">
    <property type="entry name" value="RNA-helicase_DEAD-box_CS"/>
</dbReference>
<evidence type="ECO:0000313" key="13">
    <source>
        <dbReference type="Proteomes" id="UP000009022"/>
    </source>
</evidence>
<feature type="domain" description="DEAD-box RNA helicase Q" evidence="11">
    <location>
        <begin position="93"/>
        <end position="121"/>
    </location>
</feature>
<evidence type="ECO:0000256" key="1">
    <source>
        <dbReference type="ARBA" id="ARBA00012552"/>
    </source>
</evidence>
<dbReference type="CDD" id="cd18787">
    <property type="entry name" value="SF2_C_DEAD"/>
    <property type="match status" value="1"/>
</dbReference>
<protein>
    <recommendedName>
        <fullName evidence="1">RNA helicase</fullName>
        <ecNumber evidence="1">3.6.4.13</ecNumber>
    </recommendedName>
</protein>
<organism evidence="12 13">
    <name type="scientific">Trichoplax adhaerens</name>
    <name type="common">Trichoplax reptans</name>
    <dbReference type="NCBI Taxonomy" id="10228"/>
    <lineage>
        <taxon>Eukaryota</taxon>
        <taxon>Metazoa</taxon>
        <taxon>Placozoa</taxon>
        <taxon>Uniplacotomia</taxon>
        <taxon>Trichoplacea</taxon>
        <taxon>Trichoplacidae</taxon>
        <taxon>Trichoplax</taxon>
    </lineage>
</organism>
<dbReference type="PROSITE" id="PS51194">
    <property type="entry name" value="HELICASE_CTER"/>
    <property type="match status" value="1"/>
</dbReference>
<dbReference type="Proteomes" id="UP000009022">
    <property type="component" value="Unassembled WGS sequence"/>
</dbReference>
<evidence type="ECO:0000256" key="5">
    <source>
        <dbReference type="ARBA" id="ARBA00022840"/>
    </source>
</evidence>
<dbReference type="EC" id="3.6.4.13" evidence="1"/>
<sequence>MSPIKEPEGHPRDVISLAQTIGLTSVGPSASCCSLRLPRVLSPGLNAWSTFRLAATTTMKYNNTALKQDSSHHFDAPTQHLKNRLQPIDEDVDNFAQFPLDETLVSRLHQLGFNRPFQIQAVSLPYTLNGRDVLGKALTGSGKTLAFALPIIQKLSQGEKTGNPRAIVIAPTRELCSQVHGCIADLSSTIKSVALYGGTAYGPQTSKLRRGADVICATPGRLNDHLKRNNFVLDDVQLLILDEADEMLTPNFRDSPQNKQVLMFGATMPRYIKEIAKKYLKTPEVIDITKKGSPFPKTVTHKAVKLLNWSCRSLAVRNIIEEEGIQRSVVFVTTKVEANDLAQKINGFGLPVKPLHSDLSQNKREEIIEAFRVGKLKAIVATDVAARGLDIPETDLVIQVAPPPNGFDFYVHRTGRTGRAGRSGVAVLIYGSDRKDRLFLKELRQQVQVEEKSPLKFEEIAKYAISAAGDRLQEADQRSIKFALPKAQELLQKEETTDGNGPADVLAKALLVLADLPSLKPKWSSDDADDDWDRKRSKRKFSNKDDNYSSRRYENFGKSDRDSSRRRENFGRSERDSSRRRENFGRGDRDFSRNRENFGKGDRNSRRREFGKDFEYTRYRKDGNRDSKMGEGRGRSKGDWGKKFSREFFDE</sequence>
<dbReference type="InterPro" id="IPR050079">
    <property type="entry name" value="DEAD_box_RNA_helicase"/>
</dbReference>
<evidence type="ECO:0000256" key="6">
    <source>
        <dbReference type="PROSITE-ProRule" id="PRU00552"/>
    </source>
</evidence>
<dbReference type="InterPro" id="IPR044742">
    <property type="entry name" value="DEAD/DEAH_RhlB"/>
</dbReference>
<dbReference type="GO" id="GO:0016787">
    <property type="term" value="F:hydrolase activity"/>
    <property type="evidence" value="ECO:0007669"/>
    <property type="project" value="UniProtKB-KW"/>
</dbReference>
<accession>B3RW01</accession>
<dbReference type="PROSITE" id="PS00039">
    <property type="entry name" value="DEAD_ATP_HELICASE"/>
    <property type="match status" value="1"/>
</dbReference>
<evidence type="ECO:0000256" key="4">
    <source>
        <dbReference type="ARBA" id="ARBA00022806"/>
    </source>
</evidence>
<feature type="compositionally biased region" description="Basic and acidic residues" evidence="8">
    <location>
        <begin position="542"/>
        <end position="606"/>
    </location>
</feature>
<dbReference type="STRING" id="10228.B3RW01"/>
<dbReference type="CTD" id="6753336"/>
<dbReference type="InterPro" id="IPR011545">
    <property type="entry name" value="DEAD/DEAH_box_helicase_dom"/>
</dbReference>
<feature type="short sequence motif" description="Q motif" evidence="6">
    <location>
        <begin position="93"/>
        <end position="121"/>
    </location>
</feature>
<dbReference type="GO" id="GO:0005524">
    <property type="term" value="F:ATP binding"/>
    <property type="evidence" value="ECO:0007669"/>
    <property type="project" value="UniProtKB-KW"/>
</dbReference>
<dbReference type="PANTHER" id="PTHR47959:SF1">
    <property type="entry name" value="ATP-DEPENDENT RNA HELICASE DBPA"/>
    <property type="match status" value="1"/>
</dbReference>
<reference evidence="12 13" key="1">
    <citation type="journal article" date="2008" name="Nature">
        <title>The Trichoplax genome and the nature of placozoans.</title>
        <authorList>
            <person name="Srivastava M."/>
            <person name="Begovic E."/>
            <person name="Chapman J."/>
            <person name="Putnam N.H."/>
            <person name="Hellsten U."/>
            <person name="Kawashima T."/>
            <person name="Kuo A."/>
            <person name="Mitros T."/>
            <person name="Salamov A."/>
            <person name="Carpenter M.L."/>
            <person name="Signorovitch A.Y."/>
            <person name="Moreno M.A."/>
            <person name="Kamm K."/>
            <person name="Grimwood J."/>
            <person name="Schmutz J."/>
            <person name="Shapiro H."/>
            <person name="Grigoriev I.V."/>
            <person name="Buss L.W."/>
            <person name="Schierwater B."/>
            <person name="Dellaporta S.L."/>
            <person name="Rokhsar D.S."/>
        </authorList>
    </citation>
    <scope>NUCLEOTIDE SEQUENCE [LARGE SCALE GENOMIC DNA]</scope>
    <source>
        <strain evidence="12 13">Grell-BS-1999</strain>
    </source>
</reference>
<dbReference type="CDD" id="cd00268">
    <property type="entry name" value="DEADc"/>
    <property type="match status" value="1"/>
</dbReference>
<dbReference type="GO" id="GO:0003729">
    <property type="term" value="F:mRNA binding"/>
    <property type="evidence" value="ECO:0000318"/>
    <property type="project" value="GO_Central"/>
</dbReference>
<evidence type="ECO:0000259" key="11">
    <source>
        <dbReference type="PROSITE" id="PS51195"/>
    </source>
</evidence>
<proteinExistence type="inferred from homology"/>
<dbReference type="SUPFAM" id="SSF52540">
    <property type="entry name" value="P-loop containing nucleoside triphosphate hydrolases"/>
    <property type="match status" value="1"/>
</dbReference>
<evidence type="ECO:0000256" key="2">
    <source>
        <dbReference type="ARBA" id="ARBA00022741"/>
    </source>
</evidence>
<dbReference type="InterPro" id="IPR014014">
    <property type="entry name" value="RNA_helicase_DEAD_Q_motif"/>
</dbReference>
<dbReference type="Pfam" id="PF00270">
    <property type="entry name" value="DEAD"/>
    <property type="match status" value="1"/>
</dbReference>
<dbReference type="SMART" id="SM00487">
    <property type="entry name" value="DEXDc"/>
    <property type="match status" value="1"/>
</dbReference>
<dbReference type="AlphaFoldDB" id="B3RW01"/>
<dbReference type="PROSITE" id="PS51192">
    <property type="entry name" value="HELICASE_ATP_BIND_1"/>
    <property type="match status" value="1"/>
</dbReference>
<keyword evidence="3 7" id="KW-0378">Hydrolase</keyword>
<dbReference type="eggNOG" id="KOG0331">
    <property type="taxonomic scope" value="Eukaryota"/>
</dbReference>
<dbReference type="InParanoid" id="B3RW01"/>
<evidence type="ECO:0000313" key="12">
    <source>
        <dbReference type="EMBL" id="EDV25584.1"/>
    </source>
</evidence>
<dbReference type="InterPro" id="IPR027417">
    <property type="entry name" value="P-loop_NTPase"/>
</dbReference>
<dbReference type="GO" id="GO:0003724">
    <property type="term" value="F:RNA helicase activity"/>
    <property type="evidence" value="ECO:0000318"/>
    <property type="project" value="GO_Central"/>
</dbReference>
<dbReference type="PANTHER" id="PTHR47959">
    <property type="entry name" value="ATP-DEPENDENT RNA HELICASE RHLE-RELATED"/>
    <property type="match status" value="1"/>
</dbReference>
<dbReference type="OMA" id="HEITHCE"/>
<dbReference type="HOGENOM" id="CLU_003041_28_3_1"/>
<gene>
    <name evidence="12" type="ORF">TRIADDRAFT_55837</name>
</gene>
<keyword evidence="5 7" id="KW-0067">ATP-binding</keyword>